<dbReference type="OrthoDB" id="1707382at2"/>
<feature type="transmembrane region" description="Helical" evidence="1">
    <location>
        <begin position="108"/>
        <end position="127"/>
    </location>
</feature>
<gene>
    <name evidence="2" type="primary">spoIIM</name>
    <name evidence="2" type="ORF">CLMAG_12870</name>
</gene>
<dbReference type="Pfam" id="PF01944">
    <property type="entry name" value="SpoIIM"/>
    <property type="match status" value="1"/>
</dbReference>
<feature type="transmembrane region" description="Helical" evidence="1">
    <location>
        <begin position="80"/>
        <end position="102"/>
    </location>
</feature>
<evidence type="ECO:0000313" key="2">
    <source>
        <dbReference type="EMBL" id="KZL94234.1"/>
    </source>
</evidence>
<keyword evidence="1" id="KW-0472">Membrane</keyword>
<sequence length="216" mass="24351">MSENKILALMNKHVENNFWLYVVSLLCVCTGIVMGIYSVRYMGGFEKSDLLSYLKNFSTTINSGGINYKSILIETIKSNIPILLVVWFLGLTMIGIPVILIIDIIKGFTIGFSISFIINGMGIKGMWFSLLGVLPQNIIYIPCIIFASVLAMEFSLTILRDRANRQWTSNIWVRITSYSFSFMIVVILMFIGFFMEAYITPNMIKFIVASIGCGIL</sequence>
<reference evidence="2 3" key="1">
    <citation type="submission" date="2016-04" db="EMBL/GenBank/DDBJ databases">
        <title>Genome sequence of Clostridium magnum DSM 2767.</title>
        <authorList>
            <person name="Poehlein A."/>
            <person name="Uhlig R."/>
            <person name="Fischer R."/>
            <person name="Bahl H."/>
            <person name="Daniel R."/>
        </authorList>
    </citation>
    <scope>NUCLEOTIDE SEQUENCE [LARGE SCALE GENOMIC DNA]</scope>
    <source>
        <strain evidence="2 3">DSM 2767</strain>
    </source>
</reference>
<dbReference type="STRING" id="1121326.CLMAG_12870"/>
<dbReference type="InterPro" id="IPR014196">
    <property type="entry name" value="SpoIIM"/>
</dbReference>
<accession>A0A162USA1</accession>
<organism evidence="2 3">
    <name type="scientific">Clostridium magnum DSM 2767</name>
    <dbReference type="NCBI Taxonomy" id="1121326"/>
    <lineage>
        <taxon>Bacteria</taxon>
        <taxon>Bacillati</taxon>
        <taxon>Bacillota</taxon>
        <taxon>Clostridia</taxon>
        <taxon>Eubacteriales</taxon>
        <taxon>Clostridiaceae</taxon>
        <taxon>Clostridium</taxon>
    </lineage>
</organism>
<dbReference type="AlphaFoldDB" id="A0A162USA1"/>
<keyword evidence="3" id="KW-1185">Reference proteome</keyword>
<dbReference type="RefSeq" id="WP_066619443.1">
    <property type="nucleotide sequence ID" value="NZ_FQXL01000009.1"/>
</dbReference>
<dbReference type="NCBIfam" id="TIGR02831">
    <property type="entry name" value="spo_II_M"/>
    <property type="match status" value="1"/>
</dbReference>
<feature type="transmembrane region" description="Helical" evidence="1">
    <location>
        <begin position="18"/>
        <end position="39"/>
    </location>
</feature>
<name>A0A162USA1_9CLOT</name>
<keyword evidence="1" id="KW-0812">Transmembrane</keyword>
<dbReference type="EMBL" id="LWAE01000001">
    <property type="protein sequence ID" value="KZL94234.1"/>
    <property type="molecule type" value="Genomic_DNA"/>
</dbReference>
<dbReference type="PATRIC" id="fig|1121326.3.peg.1255"/>
<feature type="transmembrane region" description="Helical" evidence="1">
    <location>
        <begin position="171"/>
        <end position="195"/>
    </location>
</feature>
<dbReference type="Proteomes" id="UP000076603">
    <property type="component" value="Unassembled WGS sequence"/>
</dbReference>
<protein>
    <submittedName>
        <fullName evidence="2">Stage II sporulation protein M</fullName>
    </submittedName>
</protein>
<dbReference type="InterPro" id="IPR002798">
    <property type="entry name" value="SpoIIM-like"/>
</dbReference>
<evidence type="ECO:0000256" key="1">
    <source>
        <dbReference type="SAM" id="Phobius"/>
    </source>
</evidence>
<feature type="transmembrane region" description="Helical" evidence="1">
    <location>
        <begin position="139"/>
        <end position="159"/>
    </location>
</feature>
<comment type="caution">
    <text evidence="2">The sequence shown here is derived from an EMBL/GenBank/DDBJ whole genome shotgun (WGS) entry which is preliminary data.</text>
</comment>
<evidence type="ECO:0000313" key="3">
    <source>
        <dbReference type="Proteomes" id="UP000076603"/>
    </source>
</evidence>
<proteinExistence type="predicted"/>
<dbReference type="PIRSF" id="PIRSF038973">
    <property type="entry name" value="SpoIIM"/>
    <property type="match status" value="1"/>
</dbReference>
<keyword evidence="1" id="KW-1133">Transmembrane helix</keyword>